<evidence type="ECO:0000256" key="2">
    <source>
        <dbReference type="SAM" id="Phobius"/>
    </source>
</evidence>
<evidence type="ECO:0000313" key="4">
    <source>
        <dbReference type="Proteomes" id="UP001215598"/>
    </source>
</evidence>
<feature type="transmembrane region" description="Helical" evidence="2">
    <location>
        <begin position="508"/>
        <end position="530"/>
    </location>
</feature>
<keyword evidence="1" id="KW-0175">Coiled coil</keyword>
<evidence type="ECO:0000313" key="3">
    <source>
        <dbReference type="EMBL" id="KAJ7757020.1"/>
    </source>
</evidence>
<feature type="coiled-coil region" evidence="1">
    <location>
        <begin position="594"/>
        <end position="621"/>
    </location>
</feature>
<feature type="transmembrane region" description="Helical" evidence="2">
    <location>
        <begin position="468"/>
        <end position="488"/>
    </location>
</feature>
<dbReference type="PANTHER" id="PTHR36840">
    <property type="entry name" value="BLL5714 PROTEIN"/>
    <property type="match status" value="1"/>
</dbReference>
<comment type="caution">
    <text evidence="3">The sequence shown here is derived from an EMBL/GenBank/DDBJ whole genome shotgun (WGS) entry which is preliminary data.</text>
</comment>
<dbReference type="InterPro" id="IPR010640">
    <property type="entry name" value="Low_temperature_requirement_A"/>
</dbReference>
<feature type="coiled-coil region" evidence="1">
    <location>
        <begin position="2"/>
        <end position="50"/>
    </location>
</feature>
<gene>
    <name evidence="3" type="ORF">B0H16DRAFT_1721485</name>
</gene>
<dbReference type="PANTHER" id="PTHR36840:SF1">
    <property type="entry name" value="BLL5714 PROTEIN"/>
    <property type="match status" value="1"/>
</dbReference>
<feature type="transmembrane region" description="Helical" evidence="2">
    <location>
        <begin position="551"/>
        <end position="570"/>
    </location>
</feature>
<feature type="transmembrane region" description="Helical" evidence="2">
    <location>
        <begin position="576"/>
        <end position="594"/>
    </location>
</feature>
<dbReference type="EMBL" id="JARKIB010000045">
    <property type="protein sequence ID" value="KAJ7757020.1"/>
    <property type="molecule type" value="Genomic_DNA"/>
</dbReference>
<sequence length="625" mass="69291">MASSTAESADELRRRIAALQDNLQVAQLAREEVETELENHRIEAKNAEHAHHVARNLASYGHSAAGIIFVHPEDQDQGLIVRLSKGQGARASACRLLVRYNIDQFFQRPRLHQWLSSGKLYREAGEQQSSRFELFFDLLFVGLVHQISEAAAEQPTGIGFAKYVLTFAPAFSVWSDVRDLANQYANDDVTQRVYILWIMMLLVGYSNNASAIELGSSEAEEGGTNSLSSIRWTLGFFVVAKLSKVLLSLIYAAFLPLSRRPIIVSTCNALVLAVVFTVAIFTSLHVTIALVAFGIVLDHALRVFGVLLYKTMEILGKRYEKRRRLHYRQNSCPWTLEDDLKTPATEKSGMEPFSGLGTTNSSVTAVNEEAPLGGFRMCQKSAAREDWRFPAINIEHHVERLGAFVTIVLGEMVVSVFFKTSGAVGLNMESGRAVLGLMIAFNLNWMYFGSQACKHFVHAIRRHWVAGFLFTTLHLPLCMSLLLASSAINRLVTSSAIDSELGGALKWFFGAGLGASVWTMATIGMLHKNLDDVDGISERVDRSPSAIRRTISRRIVLGIRYLASLAMVLVPIVDDLSSIQFLGIYVGITTFLILEETIARIERREQELDEAEAEAEASQESGEVT</sequence>
<proteinExistence type="predicted"/>
<feature type="transmembrane region" description="Helical" evidence="2">
    <location>
        <begin position="262"/>
        <end position="282"/>
    </location>
</feature>
<dbReference type="Proteomes" id="UP001215598">
    <property type="component" value="Unassembled WGS sequence"/>
</dbReference>
<feature type="transmembrane region" description="Helical" evidence="2">
    <location>
        <begin position="193"/>
        <end position="212"/>
    </location>
</feature>
<feature type="transmembrane region" description="Helical" evidence="2">
    <location>
        <begin position="401"/>
        <end position="418"/>
    </location>
</feature>
<name>A0AAD7NEK0_9AGAR</name>
<organism evidence="3 4">
    <name type="scientific">Mycena metata</name>
    <dbReference type="NCBI Taxonomy" id="1033252"/>
    <lineage>
        <taxon>Eukaryota</taxon>
        <taxon>Fungi</taxon>
        <taxon>Dikarya</taxon>
        <taxon>Basidiomycota</taxon>
        <taxon>Agaricomycotina</taxon>
        <taxon>Agaricomycetes</taxon>
        <taxon>Agaricomycetidae</taxon>
        <taxon>Agaricales</taxon>
        <taxon>Marasmiineae</taxon>
        <taxon>Mycenaceae</taxon>
        <taxon>Mycena</taxon>
    </lineage>
</organism>
<dbReference type="Pfam" id="PF06772">
    <property type="entry name" value="LtrA"/>
    <property type="match status" value="1"/>
</dbReference>
<evidence type="ECO:0000256" key="1">
    <source>
        <dbReference type="SAM" id="Coils"/>
    </source>
</evidence>
<keyword evidence="4" id="KW-1185">Reference proteome</keyword>
<protein>
    <submittedName>
        <fullName evidence="3">Uncharacterized protein</fullName>
    </submittedName>
</protein>
<dbReference type="AlphaFoldDB" id="A0AAD7NEK0"/>
<feature type="transmembrane region" description="Helical" evidence="2">
    <location>
        <begin position="288"/>
        <end position="309"/>
    </location>
</feature>
<feature type="transmembrane region" description="Helical" evidence="2">
    <location>
        <begin position="232"/>
        <end position="255"/>
    </location>
</feature>
<keyword evidence="2" id="KW-0472">Membrane</keyword>
<keyword evidence="2" id="KW-1133">Transmembrane helix</keyword>
<feature type="transmembrane region" description="Helical" evidence="2">
    <location>
        <begin position="430"/>
        <end position="448"/>
    </location>
</feature>
<keyword evidence="2" id="KW-0812">Transmembrane</keyword>
<reference evidence="3" key="1">
    <citation type="submission" date="2023-03" db="EMBL/GenBank/DDBJ databases">
        <title>Massive genome expansion in bonnet fungi (Mycena s.s.) driven by repeated elements and novel gene families across ecological guilds.</title>
        <authorList>
            <consortium name="Lawrence Berkeley National Laboratory"/>
            <person name="Harder C.B."/>
            <person name="Miyauchi S."/>
            <person name="Viragh M."/>
            <person name="Kuo A."/>
            <person name="Thoen E."/>
            <person name="Andreopoulos B."/>
            <person name="Lu D."/>
            <person name="Skrede I."/>
            <person name="Drula E."/>
            <person name="Henrissat B."/>
            <person name="Morin E."/>
            <person name="Kohler A."/>
            <person name="Barry K."/>
            <person name="LaButti K."/>
            <person name="Morin E."/>
            <person name="Salamov A."/>
            <person name="Lipzen A."/>
            <person name="Mereny Z."/>
            <person name="Hegedus B."/>
            <person name="Baldrian P."/>
            <person name="Stursova M."/>
            <person name="Weitz H."/>
            <person name="Taylor A."/>
            <person name="Grigoriev I.V."/>
            <person name="Nagy L.G."/>
            <person name="Martin F."/>
            <person name="Kauserud H."/>
        </authorList>
    </citation>
    <scope>NUCLEOTIDE SEQUENCE</scope>
    <source>
        <strain evidence="3">CBHHK182m</strain>
    </source>
</reference>
<accession>A0AAD7NEK0</accession>